<sequence>MTAVPQRLVRTDTRLDLAIDIKYGPLSITLRANGPALFPFVDDIERRRPLKRTESFGKGGNALIPAISMHESLLAPKVPSRFCRDRIGPANIPVFSPVHEVTDNVGPDFGKWHLM</sequence>
<dbReference type="Proteomes" id="UP000011668">
    <property type="component" value="Unassembled WGS sequence"/>
</dbReference>
<evidence type="ECO:0000313" key="1">
    <source>
        <dbReference type="EMBL" id="ELU43259.1"/>
    </source>
</evidence>
<dbReference type="EMBL" id="AFRT01000587">
    <property type="protein sequence ID" value="ELU43259.1"/>
    <property type="molecule type" value="Genomic_DNA"/>
</dbReference>
<dbReference type="HOGENOM" id="CLU_2110611_0_0_1"/>
<name>L8X3Q1_THACA</name>
<gene>
    <name evidence="1" type="ORF">AG1IA_02697</name>
</gene>
<evidence type="ECO:0000313" key="2">
    <source>
        <dbReference type="Proteomes" id="UP000011668"/>
    </source>
</evidence>
<comment type="caution">
    <text evidence="1">The sequence shown here is derived from an EMBL/GenBank/DDBJ whole genome shotgun (WGS) entry which is preliminary data.</text>
</comment>
<organism evidence="1 2">
    <name type="scientific">Thanatephorus cucumeris (strain AG1-IA)</name>
    <name type="common">Rice sheath blight fungus</name>
    <name type="synonym">Rhizoctonia solani</name>
    <dbReference type="NCBI Taxonomy" id="983506"/>
    <lineage>
        <taxon>Eukaryota</taxon>
        <taxon>Fungi</taxon>
        <taxon>Dikarya</taxon>
        <taxon>Basidiomycota</taxon>
        <taxon>Agaricomycotina</taxon>
        <taxon>Agaricomycetes</taxon>
        <taxon>Cantharellales</taxon>
        <taxon>Ceratobasidiaceae</taxon>
        <taxon>Rhizoctonia</taxon>
        <taxon>Rhizoctonia solani AG-1</taxon>
    </lineage>
</organism>
<proteinExistence type="predicted"/>
<dbReference type="AlphaFoldDB" id="L8X3Q1"/>
<accession>L8X3Q1</accession>
<protein>
    <submittedName>
        <fullName evidence="1">Uncharacterized protein</fullName>
    </submittedName>
</protein>
<reference evidence="1 2" key="1">
    <citation type="journal article" date="2013" name="Nat. Commun.">
        <title>The evolution and pathogenic mechanisms of the rice sheath blight pathogen.</title>
        <authorList>
            <person name="Zheng A."/>
            <person name="Lin R."/>
            <person name="Xu L."/>
            <person name="Qin P."/>
            <person name="Tang C."/>
            <person name="Ai P."/>
            <person name="Zhang D."/>
            <person name="Liu Y."/>
            <person name="Sun Z."/>
            <person name="Feng H."/>
            <person name="Wang Y."/>
            <person name="Chen Y."/>
            <person name="Liang X."/>
            <person name="Fu R."/>
            <person name="Li Q."/>
            <person name="Zhang J."/>
            <person name="Yu X."/>
            <person name="Xie Z."/>
            <person name="Ding L."/>
            <person name="Guan P."/>
            <person name="Tang J."/>
            <person name="Liang Y."/>
            <person name="Wang S."/>
            <person name="Deng Q."/>
            <person name="Li S."/>
            <person name="Zhu J."/>
            <person name="Wang L."/>
            <person name="Liu H."/>
            <person name="Li P."/>
        </authorList>
    </citation>
    <scope>NUCLEOTIDE SEQUENCE [LARGE SCALE GENOMIC DNA]</scope>
    <source>
        <strain evidence="2">AG-1 IA</strain>
    </source>
</reference>
<keyword evidence="2" id="KW-1185">Reference proteome</keyword>